<dbReference type="SUPFAM" id="SSF52413">
    <property type="entry name" value="UDP-glucose/GDP-mannose dehydrogenase C-terminal domain"/>
    <property type="match status" value="1"/>
</dbReference>
<feature type="binding site" evidence="9">
    <location>
        <position position="209"/>
    </location>
    <ligand>
        <name>substrate</name>
    </ligand>
</feature>
<dbReference type="EC" id="1.1.1.22" evidence="3 7"/>
<dbReference type="Pfam" id="PF00984">
    <property type="entry name" value="UDPG_MGDP_dh"/>
    <property type="match status" value="1"/>
</dbReference>
<dbReference type="PANTHER" id="PTHR43750:SF3">
    <property type="entry name" value="UDP-GLUCOSE 6-DEHYDROGENASE TUAD"/>
    <property type="match status" value="1"/>
</dbReference>
<feature type="binding site" evidence="9">
    <location>
        <position position="339"/>
    </location>
    <ligand>
        <name>substrate</name>
    </ligand>
</feature>
<dbReference type="GO" id="GO:0000271">
    <property type="term" value="P:polysaccharide biosynthetic process"/>
    <property type="evidence" value="ECO:0007669"/>
    <property type="project" value="InterPro"/>
</dbReference>
<dbReference type="UniPathway" id="UPA00038">
    <property type="reaction ID" value="UER00491"/>
</dbReference>
<accession>A0A8J7AUH7</accession>
<dbReference type="GO" id="GO:0051287">
    <property type="term" value="F:NAD binding"/>
    <property type="evidence" value="ECO:0007669"/>
    <property type="project" value="InterPro"/>
</dbReference>
<evidence type="ECO:0000256" key="3">
    <source>
        <dbReference type="ARBA" id="ARBA00012954"/>
    </source>
</evidence>
<dbReference type="InterPro" id="IPR017476">
    <property type="entry name" value="UDP-Glc/GDP-Man"/>
</dbReference>
<dbReference type="InterPro" id="IPR036220">
    <property type="entry name" value="UDP-Glc/GDP-Man_DH_C_sf"/>
</dbReference>
<keyword evidence="13" id="KW-1185">Reference proteome</keyword>
<feature type="binding site" evidence="10">
    <location>
        <position position="282"/>
    </location>
    <ligand>
        <name>NAD(+)</name>
        <dbReference type="ChEBI" id="CHEBI:57540"/>
    </ligand>
</feature>
<feature type="binding site" evidence="10">
    <location>
        <position position="30"/>
    </location>
    <ligand>
        <name>NAD(+)</name>
        <dbReference type="ChEBI" id="CHEBI:57540"/>
    </ligand>
</feature>
<dbReference type="PIRSF" id="PIRSF000124">
    <property type="entry name" value="UDPglc_GDPman_dh"/>
    <property type="match status" value="1"/>
</dbReference>
<evidence type="ECO:0000313" key="12">
    <source>
        <dbReference type="EMBL" id="MBE9076968.1"/>
    </source>
</evidence>
<dbReference type="GO" id="GO:0003979">
    <property type="term" value="F:UDP-glucose 6-dehydrogenase activity"/>
    <property type="evidence" value="ECO:0007669"/>
    <property type="project" value="UniProtKB-EC"/>
</dbReference>
<reference evidence="12" key="1">
    <citation type="submission" date="2020-10" db="EMBL/GenBank/DDBJ databases">
        <authorList>
            <person name="Castelo-Branco R."/>
            <person name="Eusebio N."/>
            <person name="Adriana R."/>
            <person name="Vieira A."/>
            <person name="Brugerolle De Fraissinette N."/>
            <person name="Rezende De Castro R."/>
            <person name="Schneider M.P."/>
            <person name="Vasconcelos V."/>
            <person name="Leao P.N."/>
        </authorList>
    </citation>
    <scope>NUCLEOTIDE SEQUENCE</scope>
    <source>
        <strain evidence="12">LEGE 07310</strain>
    </source>
</reference>
<comment type="caution">
    <text evidence="12">The sequence shown here is derived from an EMBL/GenBank/DDBJ whole genome shotgun (WGS) entry which is preliminary data.</text>
</comment>
<dbReference type="PIRSF" id="PIRSF500134">
    <property type="entry name" value="UDPglc_DH_bac"/>
    <property type="match status" value="1"/>
</dbReference>
<dbReference type="Proteomes" id="UP000636505">
    <property type="component" value="Unassembled WGS sequence"/>
</dbReference>
<feature type="binding site" evidence="9">
    <location>
        <begin position="268"/>
        <end position="272"/>
    </location>
    <ligand>
        <name>substrate</name>
    </ligand>
</feature>
<evidence type="ECO:0000256" key="1">
    <source>
        <dbReference type="ARBA" id="ARBA00004701"/>
    </source>
</evidence>
<dbReference type="PANTHER" id="PTHR43750">
    <property type="entry name" value="UDP-GLUCOSE 6-DEHYDROGENASE TUAD"/>
    <property type="match status" value="1"/>
</dbReference>
<evidence type="ECO:0000256" key="8">
    <source>
        <dbReference type="PIRSR" id="PIRSR500134-1"/>
    </source>
</evidence>
<dbReference type="Pfam" id="PF03721">
    <property type="entry name" value="UDPG_MGDP_dh_N"/>
    <property type="match status" value="1"/>
</dbReference>
<evidence type="ECO:0000313" key="13">
    <source>
        <dbReference type="Proteomes" id="UP000636505"/>
    </source>
</evidence>
<evidence type="ECO:0000256" key="9">
    <source>
        <dbReference type="PIRSR" id="PIRSR500134-2"/>
    </source>
</evidence>
<feature type="binding site" evidence="9">
    <location>
        <begin position="156"/>
        <end position="159"/>
    </location>
    <ligand>
        <name>substrate</name>
    </ligand>
</feature>
<protein>
    <recommendedName>
        <fullName evidence="3 7">UDP-glucose 6-dehydrogenase</fullName>
        <ecNumber evidence="3 7">1.1.1.22</ecNumber>
    </recommendedName>
</protein>
<dbReference type="AlphaFoldDB" id="A0A8J7AUH7"/>
<proteinExistence type="inferred from homology"/>
<comment type="similarity">
    <text evidence="2 7">Belongs to the UDP-glucose/GDP-mannose dehydrogenase family.</text>
</comment>
<dbReference type="InterPro" id="IPR014027">
    <property type="entry name" value="UDP-Glc/GDP-Man_DH_C"/>
</dbReference>
<name>A0A8J7AUH7_9CYAN</name>
<evidence type="ECO:0000259" key="11">
    <source>
        <dbReference type="SMART" id="SM00984"/>
    </source>
</evidence>
<evidence type="ECO:0000256" key="10">
    <source>
        <dbReference type="PIRSR" id="PIRSR500134-3"/>
    </source>
</evidence>
<comment type="pathway">
    <text evidence="1">Nucleotide-sugar biosynthesis; UDP-alpha-D-glucuronate biosynthesis; UDP-alpha-D-glucuronate from UDP-alpha-D-glucose: step 1/1.</text>
</comment>
<feature type="binding site" evidence="10">
    <location>
        <position position="346"/>
    </location>
    <ligand>
        <name>NAD(+)</name>
        <dbReference type="ChEBI" id="CHEBI:57540"/>
    </ligand>
</feature>
<feature type="domain" description="UDP-glucose/GDP-mannose dehydrogenase C-terminal" evidence="11">
    <location>
        <begin position="332"/>
        <end position="434"/>
    </location>
</feature>
<gene>
    <name evidence="12" type="ORF">IQ241_06600</name>
</gene>
<keyword evidence="4 7" id="KW-0560">Oxidoreductase</keyword>
<feature type="binding site" evidence="10">
    <location>
        <position position="85"/>
    </location>
    <ligand>
        <name>NAD(+)</name>
        <dbReference type="ChEBI" id="CHEBI:57540"/>
    </ligand>
</feature>
<evidence type="ECO:0000256" key="5">
    <source>
        <dbReference type="ARBA" id="ARBA00023027"/>
    </source>
</evidence>
<dbReference type="InterPro" id="IPR008927">
    <property type="entry name" value="6-PGluconate_DH-like_C_sf"/>
</dbReference>
<dbReference type="RefSeq" id="WP_193905630.1">
    <property type="nucleotide sequence ID" value="NZ_JADEXG010000011.1"/>
</dbReference>
<evidence type="ECO:0000256" key="4">
    <source>
        <dbReference type="ARBA" id="ARBA00023002"/>
    </source>
</evidence>
<evidence type="ECO:0000256" key="2">
    <source>
        <dbReference type="ARBA" id="ARBA00006601"/>
    </source>
</evidence>
<dbReference type="SUPFAM" id="SSF48179">
    <property type="entry name" value="6-phosphogluconate dehydrogenase C-terminal domain-like"/>
    <property type="match status" value="1"/>
</dbReference>
<dbReference type="SUPFAM" id="SSF51735">
    <property type="entry name" value="NAD(P)-binding Rossmann-fold domains"/>
    <property type="match status" value="1"/>
</dbReference>
<sequence length="445" mass="48045">MKVSVVGTGYVGLVSGVCLAAKGHQVTCVDIDADKVSKINQGMSPIYEEGLDELLQQTVGQQLKATTDLRQAVLSTDLSIIAVGTPFDGSVIDLRYIKEVAEQIGTVLKDKPSYHLVVVKSTVVPGTTDDIVRPILESASGKQAGPDFGVGMNPEFLKEGEAIKDFMAPDRIVLGGIDARSIQLLGELYSVFEDVDKLETSCKTAEMIKYTANSLLATMISFANEIGNLCTALGGIDVVDVMEGVHLDKRLSPILSDGTRIRPSFTSYIEAGCGFGGSCFPKDVKALIAHGKRAGEPMQLLESVIRVNLEQPNQLIRLLKKHSPDVNNLRVAILGLAFKPGTDDIRESPALPVMQSLLELGAQIKAYDPIALEPTKDLFKDSAVVFCDRLEQAIDDAQAIVLVTRWPEFSALPDLLAKLPAQPLVIDGRRMLDKENVARYDGIGL</sequence>
<feature type="binding site" evidence="10">
    <location>
        <position position="35"/>
    </location>
    <ligand>
        <name>NAD(+)</name>
        <dbReference type="ChEBI" id="CHEBI:57540"/>
    </ligand>
</feature>
<dbReference type="Gene3D" id="1.20.5.100">
    <property type="entry name" value="Cytochrome c1, transmembrane anchor, C-terminal"/>
    <property type="match status" value="1"/>
</dbReference>
<dbReference type="Pfam" id="PF03720">
    <property type="entry name" value="UDPG_MGDP_dh_C"/>
    <property type="match status" value="1"/>
</dbReference>
<feature type="binding site" evidence="10">
    <location>
        <position position="122"/>
    </location>
    <ligand>
        <name>NAD(+)</name>
        <dbReference type="ChEBI" id="CHEBI:57540"/>
    </ligand>
</feature>
<dbReference type="NCBIfam" id="TIGR03026">
    <property type="entry name" value="NDP-sugDHase"/>
    <property type="match status" value="1"/>
</dbReference>
<feature type="active site" description="Nucleophile" evidence="8">
    <location>
        <position position="279"/>
    </location>
</feature>
<dbReference type="InterPro" id="IPR028357">
    <property type="entry name" value="UDPglc_DH_bac"/>
</dbReference>
<dbReference type="GO" id="GO:0006065">
    <property type="term" value="P:UDP-glucuronate biosynthetic process"/>
    <property type="evidence" value="ECO:0007669"/>
    <property type="project" value="UniProtKB-UniPathway"/>
</dbReference>
<feature type="binding site" evidence="10">
    <location>
        <position position="159"/>
    </location>
    <ligand>
        <name>NAD(+)</name>
        <dbReference type="ChEBI" id="CHEBI:57540"/>
    </ligand>
</feature>
<dbReference type="InterPro" id="IPR001732">
    <property type="entry name" value="UDP-Glc/GDP-Man_DH_N"/>
</dbReference>
<dbReference type="EMBL" id="JADEXG010000011">
    <property type="protein sequence ID" value="MBE9076968.1"/>
    <property type="molecule type" value="Genomic_DNA"/>
</dbReference>
<dbReference type="InterPro" id="IPR036291">
    <property type="entry name" value="NAD(P)-bd_dom_sf"/>
</dbReference>
<evidence type="ECO:0000256" key="7">
    <source>
        <dbReference type="PIRNR" id="PIRNR000124"/>
    </source>
</evidence>
<dbReference type="SMART" id="SM00984">
    <property type="entry name" value="UDPG_MGDP_dh_C"/>
    <property type="match status" value="1"/>
</dbReference>
<dbReference type="Gene3D" id="3.40.50.720">
    <property type="entry name" value="NAD(P)-binding Rossmann-like Domain"/>
    <property type="match status" value="2"/>
</dbReference>
<comment type="catalytic activity">
    <reaction evidence="6 7">
        <text>UDP-alpha-D-glucose + 2 NAD(+) + H2O = UDP-alpha-D-glucuronate + 2 NADH + 3 H(+)</text>
        <dbReference type="Rhea" id="RHEA:23596"/>
        <dbReference type="ChEBI" id="CHEBI:15377"/>
        <dbReference type="ChEBI" id="CHEBI:15378"/>
        <dbReference type="ChEBI" id="CHEBI:57540"/>
        <dbReference type="ChEBI" id="CHEBI:57945"/>
        <dbReference type="ChEBI" id="CHEBI:58052"/>
        <dbReference type="ChEBI" id="CHEBI:58885"/>
        <dbReference type="EC" id="1.1.1.22"/>
    </reaction>
</comment>
<feature type="binding site" evidence="9">
    <location>
        <position position="276"/>
    </location>
    <ligand>
        <name>substrate</name>
    </ligand>
</feature>
<keyword evidence="5 7" id="KW-0520">NAD</keyword>
<dbReference type="InterPro" id="IPR014026">
    <property type="entry name" value="UDP-Glc/GDP-Man_DH_dimer"/>
</dbReference>
<organism evidence="12 13">
    <name type="scientific">Vasconcelosia minhoensis LEGE 07310</name>
    <dbReference type="NCBI Taxonomy" id="915328"/>
    <lineage>
        <taxon>Bacteria</taxon>
        <taxon>Bacillati</taxon>
        <taxon>Cyanobacteriota</taxon>
        <taxon>Cyanophyceae</taxon>
        <taxon>Nodosilineales</taxon>
        <taxon>Cymatolegaceae</taxon>
        <taxon>Vasconcelosia</taxon>
        <taxon>Vasconcelosia minhoensis</taxon>
    </lineage>
</organism>
<evidence type="ECO:0000256" key="6">
    <source>
        <dbReference type="ARBA" id="ARBA00047473"/>
    </source>
</evidence>